<evidence type="ECO:0000313" key="3">
    <source>
        <dbReference type="EMBL" id="NVN32210.1"/>
    </source>
</evidence>
<dbReference type="Gene3D" id="3.30.70.100">
    <property type="match status" value="1"/>
</dbReference>
<dbReference type="InterPro" id="IPR011008">
    <property type="entry name" value="Dimeric_a/b-barrel"/>
</dbReference>
<reference evidence="2 4" key="2">
    <citation type="submission" date="2020-08" db="EMBL/GenBank/DDBJ databases">
        <title>Genomic Encyclopedia of Type Strains, Phase III (KMG-III): the genomes of soil and plant-associated and newly described type strains.</title>
        <authorList>
            <person name="Whitman W."/>
        </authorList>
    </citation>
    <scope>NUCLEOTIDE SEQUENCE [LARGE SCALE GENOMIC DNA]</scope>
    <source>
        <strain evidence="2 4">CECT 8088</strain>
    </source>
</reference>
<dbReference type="Pfam" id="PF03992">
    <property type="entry name" value="ABM"/>
    <property type="match status" value="1"/>
</dbReference>
<keyword evidence="2" id="KW-0503">Monooxygenase</keyword>
<comment type="caution">
    <text evidence="2">The sequence shown here is derived from an EMBL/GenBank/DDBJ whole genome shotgun (WGS) entry which is preliminary data.</text>
</comment>
<dbReference type="EMBL" id="JABXXQ010000707">
    <property type="protein sequence ID" value="NVN32210.1"/>
    <property type="molecule type" value="Genomic_DNA"/>
</dbReference>
<keyword evidence="2" id="KW-0560">Oxidoreductase</keyword>
<evidence type="ECO:0000313" key="5">
    <source>
        <dbReference type="Proteomes" id="UP000565205"/>
    </source>
</evidence>
<dbReference type="PANTHER" id="PTHR33336">
    <property type="entry name" value="QUINOL MONOOXYGENASE YGIN-RELATED"/>
    <property type="match status" value="1"/>
</dbReference>
<evidence type="ECO:0000313" key="2">
    <source>
        <dbReference type="EMBL" id="MBB3173622.1"/>
    </source>
</evidence>
<name>A0A839V207_9PROT</name>
<sequence length="99" mass="10978">MASLHVIATIIAKDGQQEALREALLPAVHAFRTEDGCEGYSVFEDRDRPGRIMTHEIWRDAAALDAHMNSPTMQSLKPRLPELLAAPFEVIVLDALLTL</sequence>
<accession>A0A839V207</accession>
<dbReference type="SUPFAM" id="SSF54909">
    <property type="entry name" value="Dimeric alpha+beta barrel"/>
    <property type="match status" value="1"/>
</dbReference>
<evidence type="ECO:0000313" key="4">
    <source>
        <dbReference type="Proteomes" id="UP000557688"/>
    </source>
</evidence>
<dbReference type="PANTHER" id="PTHR33336:SF3">
    <property type="entry name" value="ABM DOMAIN-CONTAINING PROTEIN"/>
    <property type="match status" value="1"/>
</dbReference>
<keyword evidence="4" id="KW-1185">Reference proteome</keyword>
<dbReference type="EMBL" id="JACHXV010000004">
    <property type="protein sequence ID" value="MBB3173622.1"/>
    <property type="molecule type" value="Genomic_DNA"/>
</dbReference>
<proteinExistence type="predicted"/>
<reference evidence="3 5" key="1">
    <citation type="submission" date="2020-06" db="EMBL/GenBank/DDBJ databases">
        <title>Description of novel acetic acid bacteria.</title>
        <authorList>
            <person name="Sombolestani A."/>
        </authorList>
    </citation>
    <scope>NUCLEOTIDE SEQUENCE [LARGE SCALE GENOMIC DNA]</scope>
    <source>
        <strain evidence="3 5">LMG 26838</strain>
    </source>
</reference>
<gene>
    <name evidence="2" type="ORF">FHR90_001445</name>
    <name evidence="3" type="ORF">HUK83_17945</name>
</gene>
<dbReference type="PROSITE" id="PS51725">
    <property type="entry name" value="ABM"/>
    <property type="match status" value="1"/>
</dbReference>
<organism evidence="2 4">
    <name type="scientific">Endobacter medicaginis</name>
    <dbReference type="NCBI Taxonomy" id="1181271"/>
    <lineage>
        <taxon>Bacteria</taxon>
        <taxon>Pseudomonadati</taxon>
        <taxon>Pseudomonadota</taxon>
        <taxon>Alphaproteobacteria</taxon>
        <taxon>Acetobacterales</taxon>
        <taxon>Acetobacteraceae</taxon>
        <taxon>Endobacter</taxon>
    </lineage>
</organism>
<feature type="domain" description="ABM" evidence="1">
    <location>
        <begin position="4"/>
        <end position="92"/>
    </location>
</feature>
<dbReference type="Proteomes" id="UP000557688">
    <property type="component" value="Unassembled WGS sequence"/>
</dbReference>
<dbReference type="RefSeq" id="WP_176626969.1">
    <property type="nucleotide sequence ID" value="NZ_JABXXQ010000707.1"/>
</dbReference>
<dbReference type="InterPro" id="IPR007138">
    <property type="entry name" value="ABM_dom"/>
</dbReference>
<dbReference type="AlphaFoldDB" id="A0A839V207"/>
<dbReference type="Proteomes" id="UP000565205">
    <property type="component" value="Unassembled WGS sequence"/>
</dbReference>
<protein>
    <submittedName>
        <fullName evidence="3">Antibiotic biosynthesis monooxygenase</fullName>
    </submittedName>
    <submittedName>
        <fullName evidence="2">Quinol monooxygenase YgiN</fullName>
    </submittedName>
</protein>
<dbReference type="GO" id="GO:0004497">
    <property type="term" value="F:monooxygenase activity"/>
    <property type="evidence" value="ECO:0007669"/>
    <property type="project" value="UniProtKB-KW"/>
</dbReference>
<dbReference type="InterPro" id="IPR050744">
    <property type="entry name" value="AI-2_Isomerase_LsrG"/>
</dbReference>
<evidence type="ECO:0000259" key="1">
    <source>
        <dbReference type="PROSITE" id="PS51725"/>
    </source>
</evidence>